<dbReference type="Proteomes" id="UP001156601">
    <property type="component" value="Unassembled WGS sequence"/>
</dbReference>
<dbReference type="AlphaFoldDB" id="A0AA37T0F9"/>
<comment type="caution">
    <text evidence="2">The sequence shown here is derived from an EMBL/GenBank/DDBJ whole genome shotgun (WGS) entry which is preliminary data.</text>
</comment>
<accession>A0AA37T0F9</accession>
<keyword evidence="1" id="KW-0732">Signal</keyword>
<keyword evidence="3" id="KW-1185">Reference proteome</keyword>
<dbReference type="InterPro" id="IPR046634">
    <property type="entry name" value="DUF6746"/>
</dbReference>
<sequence>MKKLQTLITTAFALGLSMSVLNLATADEKYNHFPSLAAPDLKTALCNLSQYNSKLSDITSKNELSTEDMLKVHELTYTLENALIQLTKDLETMAVELEKVHKASERLDQQTIKTSGEKYASAMQQVFAQTKCN</sequence>
<protein>
    <recommendedName>
        <fullName evidence="4">Cytochrome b562</fullName>
    </recommendedName>
</protein>
<evidence type="ECO:0000313" key="3">
    <source>
        <dbReference type="Proteomes" id="UP001156601"/>
    </source>
</evidence>
<feature type="signal peptide" evidence="1">
    <location>
        <begin position="1"/>
        <end position="26"/>
    </location>
</feature>
<dbReference type="RefSeq" id="WP_284216409.1">
    <property type="nucleotide sequence ID" value="NZ_BSOT01000005.1"/>
</dbReference>
<dbReference type="Pfam" id="PF20531">
    <property type="entry name" value="DUF6746"/>
    <property type="match status" value="1"/>
</dbReference>
<name>A0AA37T0F9_9ALTE</name>
<feature type="chain" id="PRO_5041268132" description="Cytochrome b562" evidence="1">
    <location>
        <begin position="27"/>
        <end position="133"/>
    </location>
</feature>
<organism evidence="2 3">
    <name type="scientific">Agaribacter marinus</name>
    <dbReference type="NCBI Taxonomy" id="1431249"/>
    <lineage>
        <taxon>Bacteria</taxon>
        <taxon>Pseudomonadati</taxon>
        <taxon>Pseudomonadota</taxon>
        <taxon>Gammaproteobacteria</taxon>
        <taxon>Alteromonadales</taxon>
        <taxon>Alteromonadaceae</taxon>
        <taxon>Agaribacter</taxon>
    </lineage>
</organism>
<reference evidence="2" key="1">
    <citation type="journal article" date="2014" name="Int. J. Syst. Evol. Microbiol.">
        <title>Complete genome sequence of Corynebacterium casei LMG S-19264T (=DSM 44701T), isolated from a smear-ripened cheese.</title>
        <authorList>
            <consortium name="US DOE Joint Genome Institute (JGI-PGF)"/>
            <person name="Walter F."/>
            <person name="Albersmeier A."/>
            <person name="Kalinowski J."/>
            <person name="Ruckert C."/>
        </authorList>
    </citation>
    <scope>NUCLEOTIDE SEQUENCE</scope>
    <source>
        <strain evidence="2">NBRC 110023</strain>
    </source>
</reference>
<dbReference type="EMBL" id="BSOT01000005">
    <property type="protein sequence ID" value="GLR70103.1"/>
    <property type="molecule type" value="Genomic_DNA"/>
</dbReference>
<evidence type="ECO:0000256" key="1">
    <source>
        <dbReference type="SAM" id="SignalP"/>
    </source>
</evidence>
<evidence type="ECO:0008006" key="4">
    <source>
        <dbReference type="Google" id="ProtNLM"/>
    </source>
</evidence>
<reference evidence="2" key="2">
    <citation type="submission" date="2023-01" db="EMBL/GenBank/DDBJ databases">
        <title>Draft genome sequence of Agaribacter marinus strain NBRC 110023.</title>
        <authorList>
            <person name="Sun Q."/>
            <person name="Mori K."/>
        </authorList>
    </citation>
    <scope>NUCLEOTIDE SEQUENCE</scope>
    <source>
        <strain evidence="2">NBRC 110023</strain>
    </source>
</reference>
<proteinExistence type="predicted"/>
<gene>
    <name evidence="2" type="ORF">GCM10007852_10110</name>
</gene>
<evidence type="ECO:0000313" key="2">
    <source>
        <dbReference type="EMBL" id="GLR70103.1"/>
    </source>
</evidence>